<feature type="domain" description="HTH cro/C1-type" evidence="1">
    <location>
        <begin position="19"/>
        <end position="73"/>
    </location>
</feature>
<keyword evidence="3" id="KW-1185">Reference proteome</keyword>
<dbReference type="InterPro" id="IPR010982">
    <property type="entry name" value="Lambda_DNA-bd_dom_sf"/>
</dbReference>
<dbReference type="InterPro" id="IPR001387">
    <property type="entry name" value="Cro/C1-type_HTH"/>
</dbReference>
<dbReference type="SMART" id="SM00530">
    <property type="entry name" value="HTH_XRE"/>
    <property type="match status" value="1"/>
</dbReference>
<dbReference type="RefSeq" id="WP_021341550.1">
    <property type="nucleotide sequence ID" value="NZ_BAAAGS010000004.1"/>
</dbReference>
<accession>A0ABN1C578</accession>
<organism evidence="2 3">
    <name type="scientific">Saccharopolyspora erythraea</name>
    <name type="common">Streptomyces erythraeus</name>
    <dbReference type="NCBI Taxonomy" id="1836"/>
    <lineage>
        <taxon>Bacteria</taxon>
        <taxon>Bacillati</taxon>
        <taxon>Actinomycetota</taxon>
        <taxon>Actinomycetes</taxon>
        <taxon>Pseudonocardiales</taxon>
        <taxon>Pseudonocardiaceae</taxon>
        <taxon>Saccharopolyspora</taxon>
    </lineage>
</organism>
<reference evidence="2 3" key="1">
    <citation type="journal article" date="2019" name="Int. J. Syst. Evol. Microbiol.">
        <title>The Global Catalogue of Microorganisms (GCM) 10K type strain sequencing project: providing services to taxonomists for standard genome sequencing and annotation.</title>
        <authorList>
            <consortium name="The Broad Institute Genomics Platform"/>
            <consortium name="The Broad Institute Genome Sequencing Center for Infectious Disease"/>
            <person name="Wu L."/>
            <person name="Ma J."/>
        </authorList>
    </citation>
    <scope>NUCLEOTIDE SEQUENCE [LARGE SCALE GENOMIC DNA]</scope>
    <source>
        <strain evidence="2 3">JCM 10303</strain>
    </source>
</reference>
<dbReference type="Proteomes" id="UP001500729">
    <property type="component" value="Unassembled WGS sequence"/>
</dbReference>
<sequence>MSTHSSSITMQQRQLGNELRKLREAAGITQEVASEHLGKAHNKISRVETAKVGISGLELEALLSLYKASPKDKVWCRELAKGARRRRGRPKEATLYRGPRWFRAFRDFEQSATEVMMVGSEVLPGILQTEEYTRSIFAGRGDDPNGKDVEDHVRIRKERQELLTREEASHFSFVLSESALRRQIGDPATMAEQLDYLAEVALLTNINIQVIPFDTLSYDAVGSDFVIFRFDDDTSTDIVYIEIYGDAIYIDKPAEAVRRYNELLSRLYGIALGPVESRNFIRELASQLAGR</sequence>
<dbReference type="SUPFAM" id="SSF47413">
    <property type="entry name" value="lambda repressor-like DNA-binding domains"/>
    <property type="match status" value="1"/>
</dbReference>
<dbReference type="EMBL" id="BAAAGS010000004">
    <property type="protein sequence ID" value="GAA0512046.1"/>
    <property type="molecule type" value="Genomic_DNA"/>
</dbReference>
<dbReference type="InterPro" id="IPR043917">
    <property type="entry name" value="DUF5753"/>
</dbReference>
<evidence type="ECO:0000259" key="1">
    <source>
        <dbReference type="PROSITE" id="PS50943"/>
    </source>
</evidence>
<dbReference type="Pfam" id="PF13560">
    <property type="entry name" value="HTH_31"/>
    <property type="match status" value="1"/>
</dbReference>
<dbReference type="PROSITE" id="PS50943">
    <property type="entry name" value="HTH_CROC1"/>
    <property type="match status" value="1"/>
</dbReference>
<dbReference type="CDD" id="cd00093">
    <property type="entry name" value="HTH_XRE"/>
    <property type="match status" value="1"/>
</dbReference>
<evidence type="ECO:0000313" key="3">
    <source>
        <dbReference type="Proteomes" id="UP001500729"/>
    </source>
</evidence>
<dbReference type="Pfam" id="PF19054">
    <property type="entry name" value="DUF5753"/>
    <property type="match status" value="1"/>
</dbReference>
<protein>
    <submittedName>
        <fullName evidence="2">Helix-turn-helix transcriptional regulator</fullName>
    </submittedName>
</protein>
<comment type="caution">
    <text evidence="2">The sequence shown here is derived from an EMBL/GenBank/DDBJ whole genome shotgun (WGS) entry which is preliminary data.</text>
</comment>
<dbReference type="Gene3D" id="1.10.260.40">
    <property type="entry name" value="lambda repressor-like DNA-binding domains"/>
    <property type="match status" value="1"/>
</dbReference>
<evidence type="ECO:0000313" key="2">
    <source>
        <dbReference type="EMBL" id="GAA0512046.1"/>
    </source>
</evidence>
<gene>
    <name evidence="2" type="ORF">GCM10009533_08590</name>
</gene>
<name>A0ABN1C578_SACER</name>
<proteinExistence type="predicted"/>